<evidence type="ECO:0000256" key="1">
    <source>
        <dbReference type="SAM" id="MobiDB-lite"/>
    </source>
</evidence>
<proteinExistence type="predicted"/>
<organism evidence="2 3">
    <name type="scientific">Sphingobium xenophagum</name>
    <dbReference type="NCBI Taxonomy" id="121428"/>
    <lineage>
        <taxon>Bacteria</taxon>
        <taxon>Pseudomonadati</taxon>
        <taxon>Pseudomonadota</taxon>
        <taxon>Alphaproteobacteria</taxon>
        <taxon>Sphingomonadales</taxon>
        <taxon>Sphingomonadaceae</taxon>
        <taxon>Sphingobium</taxon>
    </lineage>
</organism>
<feature type="region of interest" description="Disordered" evidence="1">
    <location>
        <begin position="1"/>
        <end position="36"/>
    </location>
</feature>
<evidence type="ECO:0000313" key="2">
    <source>
        <dbReference type="EMBL" id="GBH30703.1"/>
    </source>
</evidence>
<accession>A0A401J271</accession>
<dbReference type="Proteomes" id="UP000290975">
    <property type="component" value="Unassembled WGS sequence"/>
</dbReference>
<evidence type="ECO:0000313" key="3">
    <source>
        <dbReference type="Proteomes" id="UP000290975"/>
    </source>
</evidence>
<dbReference type="AlphaFoldDB" id="A0A401J271"/>
<reference evidence="2 3" key="1">
    <citation type="submission" date="2014-12" db="EMBL/GenBank/DDBJ databases">
        <title>Whole genome sequencing of Sphingobium xenophagum OW59.</title>
        <authorList>
            <person name="Ohta Y."/>
            <person name="Nishi S."/>
            <person name="Hatada Y."/>
        </authorList>
    </citation>
    <scope>NUCLEOTIDE SEQUENCE [LARGE SCALE GENOMIC DNA]</scope>
    <source>
        <strain evidence="2 3">OW59</strain>
    </source>
</reference>
<sequence length="229" mass="24881">MRGGIEPPRTAGRWRAPHGQYPKGPRKEGRGEALSAEETKPVSILFRITEPADDTASPSAIITARKLAAFRRFLRSEGDRIGIALLEPDEYLGDSFEARVCPLALAAITGIFDHEATVIAVVEEAQFRGKRIAIHHCPSSAEIILRVALTSDQGVELDLAYGNAYALLEALAIEPDSVGDIPIDLLRARLSDPATPSRAALRGVGHYLPRLERLVASAQEREAARFAWA</sequence>
<comment type="caution">
    <text evidence="2">The sequence shown here is derived from an EMBL/GenBank/DDBJ whole genome shotgun (WGS) entry which is preliminary data.</text>
</comment>
<keyword evidence="3" id="KW-1185">Reference proteome</keyword>
<name>A0A401J271_SPHXE</name>
<protein>
    <submittedName>
        <fullName evidence="2">Uncharacterized protein</fullName>
    </submittedName>
</protein>
<dbReference type="EMBL" id="BBQY01000005">
    <property type="protein sequence ID" value="GBH30703.1"/>
    <property type="molecule type" value="Genomic_DNA"/>
</dbReference>
<gene>
    <name evidence="2" type="ORF">MBESOW_P1958</name>
</gene>